<protein>
    <recommendedName>
        <fullName evidence="7">Yip1 domain-containing protein</fullName>
    </recommendedName>
</protein>
<feature type="transmembrane region" description="Helical" evidence="2">
    <location>
        <begin position="250"/>
        <end position="270"/>
    </location>
</feature>
<gene>
    <name evidence="4" type="ORF">B9R14_12440</name>
    <name evidence="3" type="ORF">HVS_08275</name>
</gene>
<feature type="transmembrane region" description="Helical" evidence="2">
    <location>
        <begin position="222"/>
        <end position="243"/>
    </location>
</feature>
<keyword evidence="2" id="KW-0472">Membrane</keyword>
<name>A0A2K9EHZ5_9FIRM</name>
<keyword evidence="2" id="KW-0812">Transmembrane</keyword>
<evidence type="ECO:0008006" key="7">
    <source>
        <dbReference type="Google" id="ProtNLM"/>
    </source>
</evidence>
<accession>A0A2K9EHZ5</accession>
<keyword evidence="2" id="KW-1133">Transmembrane helix</keyword>
<dbReference type="EMBL" id="NEMB01000003">
    <property type="protein sequence ID" value="PQQ67474.1"/>
    <property type="molecule type" value="Genomic_DNA"/>
</dbReference>
<dbReference type="Proteomes" id="UP000239720">
    <property type="component" value="Unassembled WGS sequence"/>
</dbReference>
<evidence type="ECO:0000313" key="4">
    <source>
        <dbReference type="EMBL" id="PQQ67474.1"/>
    </source>
</evidence>
<evidence type="ECO:0000256" key="1">
    <source>
        <dbReference type="SAM" id="MobiDB-lite"/>
    </source>
</evidence>
<reference evidence="4 6" key="2">
    <citation type="journal article" date="2018" name="Syst. Appl. Microbiol.">
        <title>Characterization and high-quality draft genome sequence of Herbivorax saccincola A7, an anaerobic, alkaliphilic, thermophilic, cellulolytic, and xylanolytic bacterium.</title>
        <authorList>
            <person name="Aikawa S."/>
            <person name="Baramee S."/>
            <person name="Sermsathanaswadi J."/>
            <person name="Thianheng P."/>
            <person name="Tachaapaikoon C."/>
            <person name="Shikata A."/>
            <person name="Waeonukul R."/>
            <person name="Pason P."/>
            <person name="Ratanakhanokchai K."/>
            <person name="Kosugi A."/>
        </authorList>
    </citation>
    <scope>NUCLEOTIDE SEQUENCE [LARGE SCALE GENOMIC DNA]</scope>
    <source>
        <strain evidence="4 6">A7</strain>
    </source>
</reference>
<proteinExistence type="predicted"/>
<evidence type="ECO:0000313" key="5">
    <source>
        <dbReference type="Proteomes" id="UP000233534"/>
    </source>
</evidence>
<dbReference type="EMBL" id="CP025197">
    <property type="protein sequence ID" value="AUG57563.1"/>
    <property type="molecule type" value="Genomic_DNA"/>
</dbReference>
<feature type="transmembrane region" description="Helical" evidence="2">
    <location>
        <begin position="282"/>
        <end position="303"/>
    </location>
</feature>
<organism evidence="3 5">
    <name type="scientific">Acetivibrio saccincola</name>
    <dbReference type="NCBI Taxonomy" id="1677857"/>
    <lineage>
        <taxon>Bacteria</taxon>
        <taxon>Bacillati</taxon>
        <taxon>Bacillota</taxon>
        <taxon>Clostridia</taxon>
        <taxon>Eubacteriales</taxon>
        <taxon>Oscillospiraceae</taxon>
        <taxon>Acetivibrio</taxon>
    </lineage>
</organism>
<evidence type="ECO:0000256" key="2">
    <source>
        <dbReference type="SAM" id="Phobius"/>
    </source>
</evidence>
<evidence type="ECO:0000313" key="3">
    <source>
        <dbReference type="EMBL" id="AUG57563.1"/>
    </source>
</evidence>
<feature type="transmembrane region" description="Helical" evidence="2">
    <location>
        <begin position="188"/>
        <end position="210"/>
    </location>
</feature>
<feature type="compositionally biased region" description="Basic and acidic residues" evidence="1">
    <location>
        <begin position="43"/>
        <end position="53"/>
    </location>
</feature>
<dbReference type="KEGG" id="hsc:HVS_08275"/>
<reference evidence="3 5" key="1">
    <citation type="submission" date="2017-12" db="EMBL/GenBank/DDBJ databases">
        <title>Complete genome sequence of Herbivorax saccincola GGR1, a novel Cellulosome-producing hydrolytic bacterium in a thermophilic biogas plant, established by Illumina and Nanopore MinION sequencing.</title>
        <authorList>
            <person name="Pechtl A."/>
            <person name="Ruckert C."/>
            <person name="Koeck D.E."/>
            <person name="Maus I."/>
            <person name="Winkler A."/>
            <person name="Kalinowski J."/>
            <person name="Puhler A."/>
            <person name="Schwarz W.W."/>
            <person name="Zverlov V.V."/>
            <person name="Schluter A."/>
            <person name="Liebl W."/>
        </authorList>
    </citation>
    <scope>NUCLEOTIDE SEQUENCE [LARGE SCALE GENOMIC DNA]</scope>
    <source>
        <strain evidence="3">GGR1</strain>
        <strain evidence="5">SR1</strain>
    </source>
</reference>
<feature type="region of interest" description="Disordered" evidence="1">
    <location>
        <begin position="20"/>
        <end position="100"/>
    </location>
</feature>
<evidence type="ECO:0000313" key="6">
    <source>
        <dbReference type="Proteomes" id="UP000239720"/>
    </source>
</evidence>
<dbReference type="AlphaFoldDB" id="A0A2K9EHZ5"/>
<sequence>MECNNCGKVLQEGENCLCSGETSAAVPEGSSGDEVNKGVMLAKPEENKGEGQEGNKINLAKDSGENSSANASSGAGTEPGENNSGLSGNNNAQGAREESFFSSEKTKEVINNTSNYLKDMLKFSKDFIKKPVISMKYYAVNHDFKKGLFFAVLQSLLFAVMILIMTSKTLNKGNSFFGLKIKIPYFKLFLQSLVFCFVSFLLIPVSHFITSKIFKFKTDIKALITISGISIIPTIIASLVLVVGMLITPYFSVLLTGAAIFSIILTYIGLSELVSENMEKVAYWIVTGYTLFPILLSLVLKIVNPFKSMLSSISIF</sequence>
<keyword evidence="5" id="KW-1185">Reference proteome</keyword>
<dbReference type="Proteomes" id="UP000233534">
    <property type="component" value="Chromosome"/>
</dbReference>
<feature type="compositionally biased region" description="Low complexity" evidence="1">
    <location>
        <begin position="65"/>
        <end position="91"/>
    </location>
</feature>
<feature type="transmembrane region" description="Helical" evidence="2">
    <location>
        <begin position="148"/>
        <end position="167"/>
    </location>
</feature>
<dbReference type="RefSeq" id="WP_101301051.1">
    <property type="nucleotide sequence ID" value="NZ_CP025197.1"/>
</dbReference>